<evidence type="ECO:0000256" key="2">
    <source>
        <dbReference type="ARBA" id="ARBA00008834"/>
    </source>
</evidence>
<keyword evidence="9" id="KW-0732">Signal</keyword>
<gene>
    <name evidence="10" type="ORF">Cgig2_006386</name>
</gene>
<dbReference type="EMBL" id="JAKOGI010000335">
    <property type="protein sequence ID" value="KAJ8436676.1"/>
    <property type="molecule type" value="Genomic_DNA"/>
</dbReference>
<organism evidence="10 11">
    <name type="scientific">Carnegiea gigantea</name>
    <dbReference type="NCBI Taxonomy" id="171969"/>
    <lineage>
        <taxon>Eukaryota</taxon>
        <taxon>Viridiplantae</taxon>
        <taxon>Streptophyta</taxon>
        <taxon>Embryophyta</taxon>
        <taxon>Tracheophyta</taxon>
        <taxon>Spermatophyta</taxon>
        <taxon>Magnoliopsida</taxon>
        <taxon>eudicotyledons</taxon>
        <taxon>Gunneridae</taxon>
        <taxon>Pentapetalae</taxon>
        <taxon>Caryophyllales</taxon>
        <taxon>Cactineae</taxon>
        <taxon>Cactaceae</taxon>
        <taxon>Cactoideae</taxon>
        <taxon>Echinocereeae</taxon>
        <taxon>Carnegiea</taxon>
    </lineage>
</organism>
<keyword evidence="4" id="KW-0964">Secreted</keyword>
<comment type="caution">
    <text evidence="10">The sequence shown here is derived from an EMBL/GenBank/DDBJ whole genome shotgun (WGS) entry which is preliminary data.</text>
</comment>
<dbReference type="GO" id="GO:0004650">
    <property type="term" value="F:polygalacturonase activity"/>
    <property type="evidence" value="ECO:0007669"/>
    <property type="project" value="InterPro"/>
</dbReference>
<dbReference type="GO" id="GO:0071555">
    <property type="term" value="P:cell wall organization"/>
    <property type="evidence" value="ECO:0007669"/>
    <property type="project" value="UniProtKB-KW"/>
</dbReference>
<evidence type="ECO:0000256" key="3">
    <source>
        <dbReference type="ARBA" id="ARBA00022512"/>
    </source>
</evidence>
<comment type="similarity">
    <text evidence="2 8">Belongs to the glycosyl hydrolase 28 family.</text>
</comment>
<accession>A0A9Q1K3P3</accession>
<evidence type="ECO:0000256" key="9">
    <source>
        <dbReference type="SAM" id="SignalP"/>
    </source>
</evidence>
<evidence type="ECO:0000256" key="1">
    <source>
        <dbReference type="ARBA" id="ARBA00004191"/>
    </source>
</evidence>
<reference evidence="10" key="1">
    <citation type="submission" date="2022-04" db="EMBL/GenBank/DDBJ databases">
        <title>Carnegiea gigantea Genome sequencing and assembly v2.</title>
        <authorList>
            <person name="Copetti D."/>
            <person name="Sanderson M.J."/>
            <person name="Burquez A."/>
            <person name="Wojciechowski M.F."/>
        </authorList>
    </citation>
    <scope>NUCLEOTIDE SEQUENCE</scope>
    <source>
        <strain evidence="10">SGP5-SGP5p</strain>
        <tissue evidence="10">Aerial part</tissue>
    </source>
</reference>
<sequence>MRNMLTFSSPPLIISLTLATLLFIITPPAVGAATIHVTSLGATPNGKTDSSKAFLSAWNSACGSMDASAITVPEGQFLMKTALKFNGQSCKSGVSVSDLTFDAKGASLLACKRSGNGCPSDATLSHMVTRHATQLMEISCTTLLIAILSQTLRFTNSMNIVINGITSINNQLYHIVIDGCKNVNVQGVKVFASGYSPNTDGIEVESSRGITILSSNIGTDNNCVSIGEGTTNLWIEDMKCGPGIGSLRKQANAAGMQNITVKTATFTSTNDGVRIKSWGRPSNGFVRNVLFEHIIMVNAKNPIIINQNYCRDSNVKINGVTHQDIHGSSATPVAVKFHCGPKYHCRDIKLEDKKLTYKNQTTQSSCVNADGSANGVIYPKCCF</sequence>
<dbReference type="SUPFAM" id="SSF51126">
    <property type="entry name" value="Pectin lyase-like"/>
    <property type="match status" value="1"/>
</dbReference>
<evidence type="ECO:0000256" key="7">
    <source>
        <dbReference type="ARBA" id="ARBA00023316"/>
    </source>
</evidence>
<dbReference type="InterPro" id="IPR011050">
    <property type="entry name" value="Pectin_lyase_fold/virulence"/>
</dbReference>
<comment type="subcellular location">
    <subcellularLocation>
        <location evidence="1">Secreted</location>
        <location evidence="1">Cell wall</location>
    </subcellularLocation>
</comment>
<protein>
    <recommendedName>
        <fullName evidence="12">Polygalacturonase</fullName>
    </recommendedName>
</protein>
<keyword evidence="6 8" id="KW-0326">Glycosidase</keyword>
<evidence type="ECO:0000256" key="5">
    <source>
        <dbReference type="ARBA" id="ARBA00022801"/>
    </source>
</evidence>
<dbReference type="AlphaFoldDB" id="A0A9Q1K3P3"/>
<keyword evidence="7" id="KW-0961">Cell wall biogenesis/degradation</keyword>
<dbReference type="InterPro" id="IPR000743">
    <property type="entry name" value="Glyco_hydro_28"/>
</dbReference>
<dbReference type="InterPro" id="IPR012334">
    <property type="entry name" value="Pectin_lyas_fold"/>
</dbReference>
<evidence type="ECO:0000256" key="4">
    <source>
        <dbReference type="ARBA" id="ARBA00022525"/>
    </source>
</evidence>
<proteinExistence type="inferred from homology"/>
<keyword evidence="5 8" id="KW-0378">Hydrolase</keyword>
<dbReference type="Proteomes" id="UP001153076">
    <property type="component" value="Unassembled WGS sequence"/>
</dbReference>
<dbReference type="OrthoDB" id="187139at2759"/>
<keyword evidence="11" id="KW-1185">Reference proteome</keyword>
<evidence type="ECO:0000256" key="8">
    <source>
        <dbReference type="RuleBase" id="RU361169"/>
    </source>
</evidence>
<dbReference type="PANTHER" id="PTHR31375">
    <property type="match status" value="1"/>
</dbReference>
<dbReference type="GO" id="GO:0005975">
    <property type="term" value="P:carbohydrate metabolic process"/>
    <property type="evidence" value="ECO:0007669"/>
    <property type="project" value="InterPro"/>
</dbReference>
<evidence type="ECO:0000256" key="6">
    <source>
        <dbReference type="ARBA" id="ARBA00023295"/>
    </source>
</evidence>
<evidence type="ECO:0000313" key="11">
    <source>
        <dbReference type="Proteomes" id="UP001153076"/>
    </source>
</evidence>
<dbReference type="Gene3D" id="2.160.20.10">
    <property type="entry name" value="Single-stranded right-handed beta-helix, Pectin lyase-like"/>
    <property type="match status" value="1"/>
</dbReference>
<feature type="signal peptide" evidence="9">
    <location>
        <begin position="1"/>
        <end position="32"/>
    </location>
</feature>
<evidence type="ECO:0000313" key="10">
    <source>
        <dbReference type="EMBL" id="KAJ8436676.1"/>
    </source>
</evidence>
<feature type="chain" id="PRO_5040380966" description="Polygalacturonase" evidence="9">
    <location>
        <begin position="33"/>
        <end position="383"/>
    </location>
</feature>
<keyword evidence="3" id="KW-0134">Cell wall</keyword>
<evidence type="ECO:0008006" key="12">
    <source>
        <dbReference type="Google" id="ProtNLM"/>
    </source>
</evidence>
<dbReference type="Pfam" id="PF00295">
    <property type="entry name" value="Glyco_hydro_28"/>
    <property type="match status" value="1"/>
</dbReference>
<name>A0A9Q1K3P3_9CARY</name>